<dbReference type="AlphaFoldDB" id="A0A6C0AL94"/>
<reference evidence="2" key="1">
    <citation type="journal article" date="2020" name="Nature">
        <title>Giant virus diversity and host interactions through global metagenomics.</title>
        <authorList>
            <person name="Schulz F."/>
            <person name="Roux S."/>
            <person name="Paez-Espino D."/>
            <person name="Jungbluth S."/>
            <person name="Walsh D.A."/>
            <person name="Denef V.J."/>
            <person name="McMahon K.D."/>
            <person name="Konstantinidis K.T."/>
            <person name="Eloe-Fadrosh E.A."/>
            <person name="Kyrpides N.C."/>
            <person name="Woyke T."/>
        </authorList>
    </citation>
    <scope>NUCLEOTIDE SEQUENCE</scope>
    <source>
        <strain evidence="2">GVMAG-S-1039698-54</strain>
    </source>
</reference>
<dbReference type="EMBL" id="MN740675">
    <property type="protein sequence ID" value="QHS80055.1"/>
    <property type="molecule type" value="Genomic_DNA"/>
</dbReference>
<sequence>MRKTTLFIITFLTLFAYVNANTYQNGFILGYVTRTMSKRRGNTNNKDKFIKYNKQIIDTRLFDFPQQKSPQCIEIKIKELKYIKLTFLHKLTVTIIVALGLLIPIHTCLYGNDNDRDRLLGVIVGSTFAQL</sequence>
<accession>A0A6C0AL94</accession>
<keyword evidence="1" id="KW-0812">Transmembrane</keyword>
<name>A0A6C0AL94_9ZZZZ</name>
<keyword evidence="1" id="KW-1133">Transmembrane helix</keyword>
<organism evidence="2">
    <name type="scientific">viral metagenome</name>
    <dbReference type="NCBI Taxonomy" id="1070528"/>
    <lineage>
        <taxon>unclassified sequences</taxon>
        <taxon>metagenomes</taxon>
        <taxon>organismal metagenomes</taxon>
    </lineage>
</organism>
<feature type="transmembrane region" description="Helical" evidence="1">
    <location>
        <begin position="91"/>
        <end position="110"/>
    </location>
</feature>
<evidence type="ECO:0000256" key="1">
    <source>
        <dbReference type="SAM" id="Phobius"/>
    </source>
</evidence>
<proteinExistence type="predicted"/>
<keyword evidence="1" id="KW-0472">Membrane</keyword>
<protein>
    <submittedName>
        <fullName evidence="2">Uncharacterized protein</fullName>
    </submittedName>
</protein>
<evidence type="ECO:0000313" key="2">
    <source>
        <dbReference type="EMBL" id="QHS80055.1"/>
    </source>
</evidence>